<feature type="transmembrane region" description="Helical" evidence="10">
    <location>
        <begin position="51"/>
        <end position="71"/>
    </location>
</feature>
<evidence type="ECO:0000256" key="4">
    <source>
        <dbReference type="ARBA" id="ARBA00023015"/>
    </source>
</evidence>
<keyword evidence="10" id="KW-1133">Transmembrane helix</keyword>
<dbReference type="SUPFAM" id="SSF46785">
    <property type="entry name" value="Winged helix' DNA-binding domain"/>
    <property type="match status" value="1"/>
</dbReference>
<dbReference type="FunFam" id="1.10.10.10:FF:000037">
    <property type="entry name" value="Heat stress transcription factor B-4"/>
    <property type="match status" value="1"/>
</dbReference>
<evidence type="ECO:0000256" key="1">
    <source>
        <dbReference type="ARBA" id="ARBA00004123"/>
    </source>
</evidence>
<comment type="caution">
    <text evidence="12">The sequence shown here is derived from an EMBL/GenBank/DDBJ whole genome shotgun (WGS) entry which is preliminary data.</text>
</comment>
<comment type="subcellular location">
    <subcellularLocation>
        <location evidence="1">Nucleus</location>
    </subcellularLocation>
</comment>
<reference evidence="12" key="1">
    <citation type="submission" date="2019-09" db="EMBL/GenBank/DDBJ databases">
        <title>Draft genome information of white flower Hibiscus syriacus.</title>
        <authorList>
            <person name="Kim Y.-M."/>
        </authorList>
    </citation>
    <scope>NUCLEOTIDE SEQUENCE [LARGE SCALE GENOMIC DNA]</scope>
    <source>
        <strain evidence="12">YM2019G1</strain>
    </source>
</reference>
<dbReference type="PANTHER" id="PTHR10015">
    <property type="entry name" value="HEAT SHOCK TRANSCRIPTION FACTOR"/>
    <property type="match status" value="1"/>
</dbReference>
<evidence type="ECO:0000256" key="9">
    <source>
        <dbReference type="RuleBase" id="RU004020"/>
    </source>
</evidence>
<dbReference type="GO" id="GO:0003700">
    <property type="term" value="F:DNA-binding transcription factor activity"/>
    <property type="evidence" value="ECO:0007669"/>
    <property type="project" value="InterPro"/>
</dbReference>
<keyword evidence="5" id="KW-0346">Stress response</keyword>
<dbReference type="InterPro" id="IPR036390">
    <property type="entry name" value="WH_DNA-bd_sf"/>
</dbReference>
<dbReference type="EMBL" id="VEPZ02001072">
    <property type="protein sequence ID" value="KAE8695825.1"/>
    <property type="molecule type" value="Genomic_DNA"/>
</dbReference>
<dbReference type="Proteomes" id="UP000436088">
    <property type="component" value="Unassembled WGS sequence"/>
</dbReference>
<evidence type="ECO:0000259" key="11">
    <source>
        <dbReference type="SMART" id="SM00415"/>
    </source>
</evidence>
<keyword evidence="3" id="KW-0597">Phosphoprotein</keyword>
<protein>
    <submittedName>
        <fullName evidence="12">Heat stress transcription factor B-4b</fullName>
    </submittedName>
</protein>
<dbReference type="Gene3D" id="1.10.10.10">
    <property type="entry name" value="Winged helix-like DNA-binding domain superfamily/Winged helix DNA-binding domain"/>
    <property type="match status" value="1"/>
</dbReference>
<keyword evidence="10" id="KW-0472">Membrane</keyword>
<keyword evidence="10" id="KW-0812">Transmembrane</keyword>
<accession>A0A6A2ZY61</accession>
<comment type="subunit">
    <text evidence="2">Homotrimer.</text>
</comment>
<organism evidence="12 13">
    <name type="scientific">Hibiscus syriacus</name>
    <name type="common">Rose of Sharon</name>
    <dbReference type="NCBI Taxonomy" id="106335"/>
    <lineage>
        <taxon>Eukaryota</taxon>
        <taxon>Viridiplantae</taxon>
        <taxon>Streptophyta</taxon>
        <taxon>Embryophyta</taxon>
        <taxon>Tracheophyta</taxon>
        <taxon>Spermatophyta</taxon>
        <taxon>Magnoliopsida</taxon>
        <taxon>eudicotyledons</taxon>
        <taxon>Gunneridae</taxon>
        <taxon>Pentapetalae</taxon>
        <taxon>rosids</taxon>
        <taxon>malvids</taxon>
        <taxon>Malvales</taxon>
        <taxon>Malvaceae</taxon>
        <taxon>Malvoideae</taxon>
        <taxon>Hibiscus</taxon>
    </lineage>
</organism>
<dbReference type="InterPro" id="IPR036388">
    <property type="entry name" value="WH-like_DNA-bd_sf"/>
</dbReference>
<evidence type="ECO:0000256" key="8">
    <source>
        <dbReference type="ARBA" id="ARBA00023242"/>
    </source>
</evidence>
<dbReference type="InterPro" id="IPR000232">
    <property type="entry name" value="HSF_DNA-bd"/>
</dbReference>
<evidence type="ECO:0000256" key="6">
    <source>
        <dbReference type="ARBA" id="ARBA00023125"/>
    </source>
</evidence>
<evidence type="ECO:0000313" key="13">
    <source>
        <dbReference type="Proteomes" id="UP000436088"/>
    </source>
</evidence>
<sequence>MSHGNNCRAPYCLNINKGAYPTPPHSPNSGRNQSIDLSEILRPLLRKRFSMTLPSVTVLWFTICMVSALTGKKELELSLMSVPLGLPNPQSSPITGFKRTEFNSRGFTALYPYEDKFLRRYKMTIVEQLGSGRNSDGGGVREAEESHGGWNSKQKWRLRILLSLDSHKSVLAPFLSKTYQLVEDPATDHIVSWGEDDTTFVVWRPPEFARDLLPNYFKHNNFSSFVRQLNTYIVPDRWEFANEFFKKGEKHLLCEIHRRKTAQPQVVNHHHHLHSPLVNAPGFFPFPSRVSISPANSDEQANWYDSPPLSSPAGVSFVVGGGGFGGGYNSSVTALSEDNERLRRSNDLLTNSYFPLLHCGPPSATPFNQHLGYYPNSPNQQAQALNSPSATSLSALTILEEPSSNSCRTKLFGVPLQSKKRLHPEYGAANMETNKARLVLKKDDIGLNLMPPYTC</sequence>
<evidence type="ECO:0000256" key="3">
    <source>
        <dbReference type="ARBA" id="ARBA00022553"/>
    </source>
</evidence>
<proteinExistence type="inferred from homology"/>
<dbReference type="GO" id="GO:0006357">
    <property type="term" value="P:regulation of transcription by RNA polymerase II"/>
    <property type="evidence" value="ECO:0007669"/>
    <property type="project" value="TreeGrafter"/>
</dbReference>
<keyword evidence="13" id="KW-1185">Reference proteome</keyword>
<comment type="similarity">
    <text evidence="9">Belongs to the HSF family.</text>
</comment>
<evidence type="ECO:0000256" key="2">
    <source>
        <dbReference type="ARBA" id="ARBA00011233"/>
    </source>
</evidence>
<dbReference type="PRINTS" id="PR00056">
    <property type="entry name" value="HSFDOMAIN"/>
</dbReference>
<dbReference type="Pfam" id="PF00447">
    <property type="entry name" value="HSF_DNA-bind"/>
    <property type="match status" value="1"/>
</dbReference>
<dbReference type="GO" id="GO:0005634">
    <property type="term" value="C:nucleus"/>
    <property type="evidence" value="ECO:0007669"/>
    <property type="project" value="UniProtKB-SubCell"/>
</dbReference>
<evidence type="ECO:0000256" key="7">
    <source>
        <dbReference type="ARBA" id="ARBA00023163"/>
    </source>
</evidence>
<keyword evidence="6" id="KW-0238">DNA-binding</keyword>
<keyword evidence="7" id="KW-0804">Transcription</keyword>
<keyword evidence="4" id="KW-0805">Transcription regulation</keyword>
<dbReference type="SMART" id="SM00415">
    <property type="entry name" value="HSF"/>
    <property type="match status" value="1"/>
</dbReference>
<feature type="domain" description="HSF-type DNA-binding" evidence="11">
    <location>
        <begin position="170"/>
        <end position="259"/>
    </location>
</feature>
<name>A0A6A2ZY61_HIBSY</name>
<dbReference type="GO" id="GO:0000978">
    <property type="term" value="F:RNA polymerase II cis-regulatory region sequence-specific DNA binding"/>
    <property type="evidence" value="ECO:0007669"/>
    <property type="project" value="TreeGrafter"/>
</dbReference>
<keyword evidence="8" id="KW-0539">Nucleus</keyword>
<dbReference type="AlphaFoldDB" id="A0A6A2ZY61"/>
<evidence type="ECO:0000256" key="5">
    <source>
        <dbReference type="ARBA" id="ARBA00023016"/>
    </source>
</evidence>
<evidence type="ECO:0000256" key="10">
    <source>
        <dbReference type="SAM" id="Phobius"/>
    </source>
</evidence>
<gene>
    <name evidence="12" type="ORF">F3Y22_tig00110683pilonHSYRG00129</name>
</gene>
<evidence type="ECO:0000313" key="12">
    <source>
        <dbReference type="EMBL" id="KAE8695825.1"/>
    </source>
</evidence>
<dbReference type="PANTHER" id="PTHR10015:SF400">
    <property type="entry name" value="HEAT STRESS TRANSCRIPTION FACTOR B-4"/>
    <property type="match status" value="1"/>
</dbReference>